<reference evidence="13" key="1">
    <citation type="submission" date="2013-02" db="EMBL/GenBank/DDBJ databases">
        <authorList>
            <consortium name="The Broad Institute Genome Sequencing Platform"/>
            <person name="Cuomo C."/>
            <person name="Becnel J."/>
            <person name="Sanscrainte N."/>
            <person name="Walker B."/>
            <person name="Young S.K."/>
            <person name="Zeng Q."/>
            <person name="Gargeya S."/>
            <person name="Fitzgerald M."/>
            <person name="Haas B."/>
            <person name="Abouelleil A."/>
            <person name="Alvarado L."/>
            <person name="Arachchi H.M."/>
            <person name="Berlin A.M."/>
            <person name="Chapman S.B."/>
            <person name="Dewar J."/>
            <person name="Goldberg J."/>
            <person name="Griggs A."/>
            <person name="Gujja S."/>
            <person name="Hansen M."/>
            <person name="Howarth C."/>
            <person name="Imamovic A."/>
            <person name="Larimer J."/>
            <person name="McCowan C."/>
            <person name="Murphy C."/>
            <person name="Neiman D."/>
            <person name="Pearson M."/>
            <person name="Priest M."/>
            <person name="Roberts A."/>
            <person name="Saif S."/>
            <person name="Shea T."/>
            <person name="Sisk P."/>
            <person name="Sykes S."/>
            <person name="Wortman J."/>
            <person name="Nusbaum C."/>
            <person name="Birren B."/>
        </authorList>
    </citation>
    <scope>NUCLEOTIDE SEQUENCE [LARGE SCALE GENOMIC DNA]</scope>
    <source>
        <strain evidence="13">PRA339</strain>
    </source>
</reference>
<evidence type="ECO:0000259" key="11">
    <source>
        <dbReference type="Pfam" id="PF16192"/>
    </source>
</evidence>
<keyword evidence="8 9" id="KW-0472">Membrane</keyword>
<feature type="non-terminal residue" evidence="12">
    <location>
        <position position="1"/>
    </location>
</feature>
<dbReference type="Gene3D" id="2.80.10.50">
    <property type="match status" value="1"/>
</dbReference>
<gene>
    <name evidence="12" type="ORF">H312_02279</name>
</gene>
<feature type="domain" description="ArnT-like N-terminal" evidence="10">
    <location>
        <begin position="6"/>
        <end position="237"/>
    </location>
</feature>
<keyword evidence="4 9" id="KW-0328">Glycosyltransferase</keyword>
<comment type="catalytic activity">
    <reaction evidence="9">
        <text>a di-trans,poly-cis-dolichyl beta-D-mannosyl phosphate + L-seryl-[protein] = 3-O-(alpha-D-mannosyl)-L-seryl-[protein] + a di-trans,poly-cis-dolichyl phosphate + H(+)</text>
        <dbReference type="Rhea" id="RHEA:17377"/>
        <dbReference type="Rhea" id="RHEA-COMP:9863"/>
        <dbReference type="Rhea" id="RHEA-COMP:13546"/>
        <dbReference type="Rhea" id="RHEA-COMP:19498"/>
        <dbReference type="Rhea" id="RHEA-COMP:19501"/>
        <dbReference type="ChEBI" id="CHEBI:15378"/>
        <dbReference type="ChEBI" id="CHEBI:29999"/>
        <dbReference type="ChEBI" id="CHEBI:57683"/>
        <dbReference type="ChEBI" id="CHEBI:58211"/>
        <dbReference type="ChEBI" id="CHEBI:137321"/>
        <dbReference type="EC" id="2.4.1.109"/>
    </reaction>
</comment>
<name>A0A059EZZ8_9MICR</name>
<feature type="transmembrane region" description="Helical" evidence="9">
    <location>
        <begin position="43"/>
        <end position="63"/>
    </location>
</feature>
<feature type="transmembrane region" description="Helical" evidence="9">
    <location>
        <begin position="84"/>
        <end position="105"/>
    </location>
</feature>
<feature type="transmembrane region" description="Helical" evidence="9">
    <location>
        <begin position="550"/>
        <end position="569"/>
    </location>
</feature>
<dbReference type="STRING" id="1288291.A0A059EZZ8"/>
<dbReference type="InterPro" id="IPR036300">
    <property type="entry name" value="MIR_dom_sf"/>
</dbReference>
<dbReference type="Proteomes" id="UP000030655">
    <property type="component" value="Unassembled WGS sequence"/>
</dbReference>
<feature type="domain" description="Protein O-mannosyl-transferase C-terminal four TM" evidence="11">
    <location>
        <begin position="416"/>
        <end position="550"/>
    </location>
</feature>
<feature type="transmembrane region" description="Helical" evidence="9">
    <location>
        <begin position="501"/>
        <end position="519"/>
    </location>
</feature>
<organism evidence="12 13">
    <name type="scientific">Anncaliia algerae PRA339</name>
    <dbReference type="NCBI Taxonomy" id="1288291"/>
    <lineage>
        <taxon>Eukaryota</taxon>
        <taxon>Fungi</taxon>
        <taxon>Fungi incertae sedis</taxon>
        <taxon>Microsporidia</taxon>
        <taxon>Tubulinosematoidea</taxon>
        <taxon>Tubulinosematidae</taxon>
        <taxon>Anncaliia</taxon>
    </lineage>
</organism>
<keyword evidence="9" id="KW-0256">Endoplasmic reticulum</keyword>
<evidence type="ECO:0000256" key="4">
    <source>
        <dbReference type="ARBA" id="ARBA00022676"/>
    </source>
</evidence>
<comment type="subcellular location">
    <subcellularLocation>
        <location evidence="1">Endomembrane system</location>
        <topology evidence="1">Multi-pass membrane protein</topology>
    </subcellularLocation>
    <subcellularLocation>
        <location evidence="9">Endoplasmic reticulum membrane</location>
        <topology evidence="9">Multi-pass membrane protein</topology>
    </subcellularLocation>
</comment>
<feature type="transmembrane region" description="Helical" evidence="9">
    <location>
        <begin position="476"/>
        <end position="494"/>
    </location>
</feature>
<keyword evidence="6 9" id="KW-0812">Transmembrane</keyword>
<dbReference type="PANTHER" id="PTHR10050:SF46">
    <property type="entry name" value="PROTEIN O-MANNOSYL-TRANSFERASE 2"/>
    <property type="match status" value="1"/>
</dbReference>
<dbReference type="EC" id="2.4.1.109" evidence="9"/>
<evidence type="ECO:0000313" key="13">
    <source>
        <dbReference type="Proteomes" id="UP000030655"/>
    </source>
</evidence>
<evidence type="ECO:0000256" key="6">
    <source>
        <dbReference type="ARBA" id="ARBA00022692"/>
    </source>
</evidence>
<dbReference type="VEuPathDB" id="MicrosporidiaDB:H312_02279"/>
<dbReference type="HOGENOM" id="CLU_008438_5_2_1"/>
<dbReference type="EMBL" id="KK365188">
    <property type="protein sequence ID" value="KCZ80311.1"/>
    <property type="molecule type" value="Genomic_DNA"/>
</dbReference>
<evidence type="ECO:0000313" key="12">
    <source>
        <dbReference type="EMBL" id="KCZ80311.1"/>
    </source>
</evidence>
<dbReference type="PANTHER" id="PTHR10050">
    <property type="entry name" value="DOLICHYL-PHOSPHATE-MANNOSE--PROTEIN MANNOSYLTRANSFERASE"/>
    <property type="match status" value="1"/>
</dbReference>
<evidence type="ECO:0000256" key="1">
    <source>
        <dbReference type="ARBA" id="ARBA00004127"/>
    </source>
</evidence>
<dbReference type="InterPro" id="IPR003342">
    <property type="entry name" value="ArnT-like_N"/>
</dbReference>
<dbReference type="InterPro" id="IPR032421">
    <property type="entry name" value="PMT_4TMC"/>
</dbReference>
<dbReference type="GO" id="GO:0004169">
    <property type="term" value="F:dolichyl-phosphate-mannose-protein mannosyltransferase activity"/>
    <property type="evidence" value="ECO:0007669"/>
    <property type="project" value="UniProtKB-UniRule"/>
</dbReference>
<feature type="transmembrane region" description="Helical" evidence="9">
    <location>
        <begin position="111"/>
        <end position="131"/>
    </location>
</feature>
<dbReference type="OrthoDB" id="292747at2759"/>
<feature type="transmembrane region" description="Helical" evidence="9">
    <location>
        <begin position="167"/>
        <end position="193"/>
    </location>
</feature>
<keyword evidence="13" id="KW-1185">Reference proteome</keyword>
<dbReference type="SUPFAM" id="SSF82109">
    <property type="entry name" value="MIR domain"/>
    <property type="match status" value="1"/>
</dbReference>
<reference evidence="12 13" key="2">
    <citation type="submission" date="2014-03" db="EMBL/GenBank/DDBJ databases">
        <title>The Genome Sequence of Anncaliia algerae insect isolate PRA339.</title>
        <authorList>
            <consortium name="The Broad Institute Genome Sequencing Platform"/>
            <consortium name="The Broad Institute Genome Sequencing Center for Infectious Disease"/>
            <person name="Cuomo C."/>
            <person name="Becnel J."/>
            <person name="Sanscrainte N."/>
            <person name="Walker B."/>
            <person name="Young S.K."/>
            <person name="Zeng Q."/>
            <person name="Gargeya S."/>
            <person name="Fitzgerald M."/>
            <person name="Haas B."/>
            <person name="Abouelleil A."/>
            <person name="Alvarado L."/>
            <person name="Arachchi H.M."/>
            <person name="Berlin A.M."/>
            <person name="Chapman S.B."/>
            <person name="Dewar J."/>
            <person name="Goldberg J."/>
            <person name="Griggs A."/>
            <person name="Gujja S."/>
            <person name="Hansen M."/>
            <person name="Howarth C."/>
            <person name="Imamovic A."/>
            <person name="Larimer J."/>
            <person name="McCowan C."/>
            <person name="Murphy C."/>
            <person name="Neiman D."/>
            <person name="Pearson M."/>
            <person name="Priest M."/>
            <person name="Roberts A."/>
            <person name="Saif S."/>
            <person name="Shea T."/>
            <person name="Sisk P."/>
            <person name="Sykes S."/>
            <person name="Wortman J."/>
            <person name="Nusbaum C."/>
            <person name="Birren B."/>
        </authorList>
    </citation>
    <scope>NUCLEOTIDE SEQUENCE [LARGE SCALE GENOMIC DNA]</scope>
    <source>
        <strain evidence="12 13">PRA339</strain>
    </source>
</reference>
<feature type="transmembrane region" description="Helical" evidence="9">
    <location>
        <begin position="213"/>
        <end position="236"/>
    </location>
</feature>
<comment type="similarity">
    <text evidence="3 9">Belongs to the glycosyltransferase 39 family.</text>
</comment>
<dbReference type="UniPathway" id="UPA00378"/>
<dbReference type="Pfam" id="PF16192">
    <property type="entry name" value="PMT_4TMC"/>
    <property type="match status" value="1"/>
</dbReference>
<comment type="pathway">
    <text evidence="2 9">Protein modification; protein glycosylation.</text>
</comment>
<dbReference type="GO" id="GO:0005789">
    <property type="term" value="C:endoplasmic reticulum membrane"/>
    <property type="evidence" value="ECO:0007669"/>
    <property type="project" value="UniProtKB-SubCell"/>
</dbReference>
<dbReference type="Pfam" id="PF02366">
    <property type="entry name" value="PMT"/>
    <property type="match status" value="1"/>
</dbReference>
<evidence type="ECO:0000256" key="9">
    <source>
        <dbReference type="RuleBase" id="RU367007"/>
    </source>
</evidence>
<proteinExistence type="inferred from homology"/>
<evidence type="ECO:0000259" key="10">
    <source>
        <dbReference type="Pfam" id="PF02366"/>
    </source>
</evidence>
<evidence type="ECO:0000256" key="5">
    <source>
        <dbReference type="ARBA" id="ARBA00022679"/>
    </source>
</evidence>
<comment type="catalytic activity">
    <reaction evidence="9">
        <text>a di-trans,poly-cis-dolichyl beta-D-mannosyl phosphate + L-threonyl-[protein] = 3-O-(alpha-D-mannosyl)-L-threonyl-[protein] + a di-trans,poly-cis-dolichyl phosphate + H(+)</text>
        <dbReference type="Rhea" id="RHEA:53396"/>
        <dbReference type="Rhea" id="RHEA-COMP:11060"/>
        <dbReference type="Rhea" id="RHEA-COMP:13547"/>
        <dbReference type="Rhea" id="RHEA-COMP:19498"/>
        <dbReference type="Rhea" id="RHEA-COMP:19501"/>
        <dbReference type="ChEBI" id="CHEBI:15378"/>
        <dbReference type="ChEBI" id="CHEBI:30013"/>
        <dbReference type="ChEBI" id="CHEBI:57683"/>
        <dbReference type="ChEBI" id="CHEBI:58211"/>
        <dbReference type="ChEBI" id="CHEBI:137323"/>
        <dbReference type="EC" id="2.4.1.109"/>
    </reaction>
</comment>
<accession>A0A059EZZ8</accession>
<evidence type="ECO:0000256" key="2">
    <source>
        <dbReference type="ARBA" id="ARBA00004922"/>
    </source>
</evidence>
<feature type="transmembrane region" description="Helical" evidence="9">
    <location>
        <begin position="138"/>
        <end position="155"/>
    </location>
</feature>
<dbReference type="AlphaFoldDB" id="A0A059EZZ8"/>
<evidence type="ECO:0000256" key="8">
    <source>
        <dbReference type="ARBA" id="ARBA00023136"/>
    </source>
</evidence>
<dbReference type="InterPro" id="IPR027005">
    <property type="entry name" value="PMT-like"/>
</dbReference>
<sequence length="571" mass="68504">CLIYFIFISSFLIRSYRIENNTYIIWDEGHFLKFAKYYLNRKFFFDVHPPLGKLFIAFLGYLFNMDTNYIYKASFDFPQDMDYLSIRNIHAFISSFVPVIIYLTLKEIYSINISFITSLALVFDHSFILLSKMIIIDVYLYIFLTLSIYFFVLYSKYQKFIHLLSTGISLGLLLSVKWTGLFTIIHLGVYFLYEIYNMLKFSFKDACKKLYHYVFCLLLIPIIIYITSFYIHFLILNNPSDELIKMDSAFQRMYSMKNKEFIQYGDIINIKHKNLSGGLMHMYTAPKRFVSLSFGYNKHEDFILQSFKPKKFVESDEFVMIYNLTSQNYLCVDKNVLSRKKFNKSCVFKIKTREKKESVVYNDTSVSFLNLKSNCYLSVSNKTILEQRIIECSNKKEYFTIEDSTKREKSSLNPSFFSLFLELNKRMFLINQSFILDADLNPKYFTSTPKEWLFLNKKIYFKPKNKYKFAFSVNKVIWYFASSFIIFLPFKAFFTKSKKMFFVYFFYLGWIINYLPYFFMKRVMYFHHYLPAYMYSVLLLAHSFQNIKSLQFIILLGAVYFIYTSQYLYGY</sequence>
<evidence type="ECO:0000256" key="3">
    <source>
        <dbReference type="ARBA" id="ARBA00007222"/>
    </source>
</evidence>
<protein>
    <recommendedName>
        <fullName evidence="9">Dolichyl-phosphate-mannose--protein mannosyltransferase</fullName>
        <ecNumber evidence="9">2.4.1.109</ecNumber>
    </recommendedName>
</protein>
<feature type="transmembrane region" description="Helical" evidence="9">
    <location>
        <begin position="525"/>
        <end position="543"/>
    </location>
</feature>
<evidence type="ECO:0000256" key="7">
    <source>
        <dbReference type="ARBA" id="ARBA00022989"/>
    </source>
</evidence>
<keyword evidence="7 9" id="KW-1133">Transmembrane helix</keyword>
<comment type="function">
    <text evidence="9">Transfers mannose from Dol-P-mannose to Ser or Thr residues on proteins.</text>
</comment>
<keyword evidence="5 9" id="KW-0808">Transferase</keyword>